<dbReference type="OMA" id="NVEPWEA"/>
<dbReference type="Gramene" id="KQK06704">
    <property type="protein sequence ID" value="KQK06704"/>
    <property type="gene ID" value="BRADI_2g27920v3"/>
</dbReference>
<evidence type="ECO:0000256" key="1">
    <source>
        <dbReference type="ARBA" id="ARBA00004123"/>
    </source>
</evidence>
<evidence type="ECO:0000313" key="8">
    <source>
        <dbReference type="EMBL" id="KQK06704.1"/>
    </source>
</evidence>
<dbReference type="PANTHER" id="PTHR31190:SF487">
    <property type="entry name" value="OS05G0361700 PROTEIN"/>
    <property type="match status" value="1"/>
</dbReference>
<evidence type="ECO:0000256" key="3">
    <source>
        <dbReference type="ARBA" id="ARBA00023125"/>
    </source>
</evidence>
<dbReference type="Pfam" id="PF00847">
    <property type="entry name" value="AP2"/>
    <property type="match status" value="1"/>
</dbReference>
<feature type="compositionally biased region" description="Low complexity" evidence="6">
    <location>
        <begin position="13"/>
        <end position="24"/>
    </location>
</feature>
<comment type="subcellular location">
    <subcellularLocation>
        <location evidence="1">Nucleus</location>
    </subcellularLocation>
</comment>
<protein>
    <recommendedName>
        <fullName evidence="7">AP2/ERF domain-containing protein</fullName>
    </recommendedName>
</protein>
<evidence type="ECO:0000256" key="2">
    <source>
        <dbReference type="ARBA" id="ARBA00023015"/>
    </source>
</evidence>
<dbReference type="GO" id="GO:0003677">
    <property type="term" value="F:DNA binding"/>
    <property type="evidence" value="ECO:0007669"/>
    <property type="project" value="UniProtKB-KW"/>
</dbReference>
<dbReference type="Gene3D" id="3.30.730.10">
    <property type="entry name" value="AP2/ERF domain"/>
    <property type="match status" value="1"/>
</dbReference>
<gene>
    <name evidence="9" type="primary">LOC100834608</name>
    <name evidence="8" type="ORF">BRADI_2g27920v3</name>
</gene>
<dbReference type="SUPFAM" id="SSF54171">
    <property type="entry name" value="DNA-binding domain"/>
    <property type="match status" value="1"/>
</dbReference>
<dbReference type="InterPro" id="IPR036955">
    <property type="entry name" value="AP2/ERF_dom_sf"/>
</dbReference>
<dbReference type="AlphaFoldDB" id="I1HK81"/>
<feature type="domain" description="AP2/ERF" evidence="7">
    <location>
        <begin position="38"/>
        <end position="95"/>
    </location>
</feature>
<sequence length="168" mass="17680">MCGGAVIAGFVPEGSSSSSLTGEELTTEKPPAPGRKTAYRGIRRRPWGRWAAEIRDPRKGTRVWLGTYATAEEAALAYDVAARDIRGAKAKLNFPPAVDHAAVEEAKKRRTKAAAVESSCSSSPLPATSTGGGGGGAERLRECMSGLEAFLELENPAGVGEDVDLMFE</sequence>
<dbReference type="InterPro" id="IPR016177">
    <property type="entry name" value="DNA-bd_dom_sf"/>
</dbReference>
<feature type="region of interest" description="Disordered" evidence="6">
    <location>
        <begin position="114"/>
        <end position="137"/>
    </location>
</feature>
<evidence type="ECO:0000256" key="4">
    <source>
        <dbReference type="ARBA" id="ARBA00023163"/>
    </source>
</evidence>
<dbReference type="SMART" id="SM00380">
    <property type="entry name" value="AP2"/>
    <property type="match status" value="1"/>
</dbReference>
<dbReference type="GO" id="GO:0005634">
    <property type="term" value="C:nucleus"/>
    <property type="evidence" value="ECO:0007669"/>
    <property type="project" value="UniProtKB-SubCell"/>
</dbReference>
<evidence type="ECO:0000313" key="10">
    <source>
        <dbReference type="Proteomes" id="UP000008810"/>
    </source>
</evidence>
<dbReference type="Proteomes" id="UP000008810">
    <property type="component" value="Chromosome 2"/>
</dbReference>
<dbReference type="PROSITE" id="PS51032">
    <property type="entry name" value="AP2_ERF"/>
    <property type="match status" value="1"/>
</dbReference>
<keyword evidence="2" id="KW-0805">Transcription regulation</keyword>
<keyword evidence="5" id="KW-0539">Nucleus</keyword>
<dbReference type="FunFam" id="3.30.730.10:FF:000001">
    <property type="entry name" value="Ethylene-responsive transcription factor 2"/>
    <property type="match status" value="1"/>
</dbReference>
<dbReference type="STRING" id="15368.I1HK81"/>
<dbReference type="RefSeq" id="XP_003568621.1">
    <property type="nucleotide sequence ID" value="XM_003568573.4"/>
</dbReference>
<organism evidence="9">
    <name type="scientific">Brachypodium distachyon</name>
    <name type="common">Purple false brome</name>
    <name type="synonym">Trachynia distachya</name>
    <dbReference type="NCBI Taxonomy" id="15368"/>
    <lineage>
        <taxon>Eukaryota</taxon>
        <taxon>Viridiplantae</taxon>
        <taxon>Streptophyta</taxon>
        <taxon>Embryophyta</taxon>
        <taxon>Tracheophyta</taxon>
        <taxon>Spermatophyta</taxon>
        <taxon>Magnoliopsida</taxon>
        <taxon>Liliopsida</taxon>
        <taxon>Poales</taxon>
        <taxon>Poaceae</taxon>
        <taxon>BOP clade</taxon>
        <taxon>Pooideae</taxon>
        <taxon>Stipodae</taxon>
        <taxon>Brachypodieae</taxon>
        <taxon>Brachypodium</taxon>
    </lineage>
</organism>
<accession>I1HK81</accession>
<evidence type="ECO:0000256" key="5">
    <source>
        <dbReference type="ARBA" id="ARBA00023242"/>
    </source>
</evidence>
<dbReference type="EMBL" id="CM000881">
    <property type="protein sequence ID" value="KQK06704.1"/>
    <property type="molecule type" value="Genomic_DNA"/>
</dbReference>
<dbReference type="InterPro" id="IPR001471">
    <property type="entry name" value="AP2/ERF_dom"/>
</dbReference>
<reference evidence="9" key="3">
    <citation type="submission" date="2018-08" db="UniProtKB">
        <authorList>
            <consortium name="EnsemblPlants"/>
        </authorList>
    </citation>
    <scope>IDENTIFICATION</scope>
    <source>
        <strain evidence="9">cv. Bd21</strain>
    </source>
</reference>
<dbReference type="PANTHER" id="PTHR31190">
    <property type="entry name" value="DNA-BINDING DOMAIN"/>
    <property type="match status" value="1"/>
</dbReference>
<dbReference type="eggNOG" id="ENOG502S29R">
    <property type="taxonomic scope" value="Eukaryota"/>
</dbReference>
<dbReference type="PRINTS" id="PR00367">
    <property type="entry name" value="ETHRSPELEMNT"/>
</dbReference>
<keyword evidence="3" id="KW-0238">DNA-binding</keyword>
<evidence type="ECO:0000259" key="7">
    <source>
        <dbReference type="PROSITE" id="PS51032"/>
    </source>
</evidence>
<keyword evidence="4" id="KW-0804">Transcription</keyword>
<dbReference type="GO" id="GO:0009873">
    <property type="term" value="P:ethylene-activated signaling pathway"/>
    <property type="evidence" value="ECO:0007669"/>
    <property type="project" value="InterPro"/>
</dbReference>
<dbReference type="KEGG" id="bdi:100834608"/>
<dbReference type="EnsemblPlants" id="KQK06704">
    <property type="protein sequence ID" value="KQK06704"/>
    <property type="gene ID" value="BRADI_2g27920v3"/>
</dbReference>
<dbReference type="CDD" id="cd00018">
    <property type="entry name" value="AP2"/>
    <property type="match status" value="1"/>
</dbReference>
<name>I1HK81_BRADI</name>
<feature type="region of interest" description="Disordered" evidence="6">
    <location>
        <begin position="13"/>
        <end position="38"/>
    </location>
</feature>
<reference evidence="8 9" key="1">
    <citation type="journal article" date="2010" name="Nature">
        <title>Genome sequencing and analysis of the model grass Brachypodium distachyon.</title>
        <authorList>
            <consortium name="International Brachypodium Initiative"/>
        </authorList>
    </citation>
    <scope>NUCLEOTIDE SEQUENCE [LARGE SCALE GENOMIC DNA]</scope>
    <source>
        <strain evidence="8">Bd21</strain>
        <strain evidence="9">cv. Bd21</strain>
    </source>
</reference>
<evidence type="ECO:0000256" key="6">
    <source>
        <dbReference type="SAM" id="MobiDB-lite"/>
    </source>
</evidence>
<dbReference type="OrthoDB" id="1931494at2759"/>
<dbReference type="InterPro" id="IPR044808">
    <property type="entry name" value="ERF_plant"/>
</dbReference>
<feature type="compositionally biased region" description="Low complexity" evidence="6">
    <location>
        <begin position="114"/>
        <end position="129"/>
    </location>
</feature>
<evidence type="ECO:0000313" key="9">
    <source>
        <dbReference type="EnsemblPlants" id="KQK06704"/>
    </source>
</evidence>
<proteinExistence type="predicted"/>
<dbReference type="GO" id="GO:0003700">
    <property type="term" value="F:DNA-binding transcription factor activity"/>
    <property type="evidence" value="ECO:0007669"/>
    <property type="project" value="InterPro"/>
</dbReference>
<reference evidence="8" key="2">
    <citation type="submission" date="2017-06" db="EMBL/GenBank/DDBJ databases">
        <title>WGS assembly of Brachypodium distachyon.</title>
        <authorList>
            <consortium name="The International Brachypodium Initiative"/>
            <person name="Lucas S."/>
            <person name="Harmon-Smith M."/>
            <person name="Lail K."/>
            <person name="Tice H."/>
            <person name="Grimwood J."/>
            <person name="Bruce D."/>
            <person name="Barry K."/>
            <person name="Shu S."/>
            <person name="Lindquist E."/>
            <person name="Wang M."/>
            <person name="Pitluck S."/>
            <person name="Vogel J.P."/>
            <person name="Garvin D.F."/>
            <person name="Mockler T.C."/>
            <person name="Schmutz J."/>
            <person name="Rokhsar D."/>
            <person name="Bevan M.W."/>
        </authorList>
    </citation>
    <scope>NUCLEOTIDE SEQUENCE</scope>
    <source>
        <strain evidence="8">Bd21</strain>
    </source>
</reference>
<dbReference type="GeneID" id="100834608"/>
<keyword evidence="10" id="KW-1185">Reference proteome</keyword>
<dbReference type="HOGENOM" id="CLU_054468_4_1_1"/>